<reference evidence="2 3" key="1">
    <citation type="submission" date="2016-10" db="EMBL/GenBank/DDBJ databases">
        <authorList>
            <person name="de Groot N.N."/>
        </authorList>
    </citation>
    <scope>NUCLEOTIDE SEQUENCE [LARGE SCALE GENOMIC DNA]</scope>
    <source>
        <strain evidence="2 3">CGMCC 1.10267</strain>
    </source>
</reference>
<dbReference type="Proteomes" id="UP000199495">
    <property type="component" value="Unassembled WGS sequence"/>
</dbReference>
<evidence type="ECO:0000313" key="3">
    <source>
        <dbReference type="Proteomes" id="UP000199495"/>
    </source>
</evidence>
<accession>A0A1G7S7I1</accession>
<dbReference type="EMBL" id="FNCS01000001">
    <property type="protein sequence ID" value="SDG18986.1"/>
    <property type="molecule type" value="Genomic_DNA"/>
</dbReference>
<keyword evidence="3" id="KW-1185">Reference proteome</keyword>
<evidence type="ECO:0000313" key="2">
    <source>
        <dbReference type="EMBL" id="SDG18986.1"/>
    </source>
</evidence>
<sequence length="158" mass="16634">MATFAGETVGANPLEAFVGGVQNFAQNGGLLGMGANLLTGRGFLPGDAGVLPQFRQQIQDRMGEGADPISALFSRRVMPAPTFSTSRPEGRSVRATQVGPSGTREGYLTASQKPRVGSGNYNASVRDANMAALRNAEGRTMREKIENHMRSGGALHKA</sequence>
<name>A0A1G7S7I1_9HYPH</name>
<organism evidence="2 3">
    <name type="scientific">Pelagibacterium luteolum</name>
    <dbReference type="NCBI Taxonomy" id="440168"/>
    <lineage>
        <taxon>Bacteria</taxon>
        <taxon>Pseudomonadati</taxon>
        <taxon>Pseudomonadota</taxon>
        <taxon>Alphaproteobacteria</taxon>
        <taxon>Hyphomicrobiales</taxon>
        <taxon>Devosiaceae</taxon>
        <taxon>Pelagibacterium</taxon>
    </lineage>
</organism>
<feature type="region of interest" description="Disordered" evidence="1">
    <location>
        <begin position="81"/>
        <end position="122"/>
    </location>
</feature>
<dbReference type="RefSeq" id="WP_244504913.1">
    <property type="nucleotide sequence ID" value="NZ_FNCS01000001.1"/>
</dbReference>
<proteinExistence type="predicted"/>
<evidence type="ECO:0000256" key="1">
    <source>
        <dbReference type="SAM" id="MobiDB-lite"/>
    </source>
</evidence>
<dbReference type="AlphaFoldDB" id="A0A1G7S7I1"/>
<protein>
    <submittedName>
        <fullName evidence="2">Uncharacterized protein</fullName>
    </submittedName>
</protein>
<gene>
    <name evidence="2" type="ORF">SAMN04487974_101349</name>
</gene>